<organism evidence="2 3">
    <name type="scientific">Aestuariivirga litoralis</name>
    <dbReference type="NCBI Taxonomy" id="2650924"/>
    <lineage>
        <taxon>Bacteria</taxon>
        <taxon>Pseudomonadati</taxon>
        <taxon>Pseudomonadota</taxon>
        <taxon>Alphaproteobacteria</taxon>
        <taxon>Hyphomicrobiales</taxon>
        <taxon>Aestuariivirgaceae</taxon>
        <taxon>Aestuariivirga</taxon>
    </lineage>
</organism>
<evidence type="ECO:0000313" key="2">
    <source>
        <dbReference type="EMBL" id="PZF78002.1"/>
    </source>
</evidence>
<sequence>MASAYDNRPPETKPVSELISDALGQFSRLVRNEVALARAEMTDKAKQVARGGAMLGLAAFVALPALGVLMLALAAGLHELGLAWSLSYLITAVVGFVIAGMLAMVGMSRLKAEALVPSRTINQLHRDVGTMKEHM</sequence>
<dbReference type="InterPro" id="IPR009937">
    <property type="entry name" value="Phage_holin_3_6"/>
</dbReference>
<reference evidence="3" key="1">
    <citation type="submission" date="2018-06" db="EMBL/GenBank/DDBJ databases">
        <title>Aestuariibacter litoralis strain KCTC 52945T.</title>
        <authorList>
            <person name="Li X."/>
            <person name="Salam N."/>
            <person name="Li J.-L."/>
            <person name="Chen Y.-M."/>
            <person name="Yang Z.-W."/>
            <person name="Zhang L.-Y."/>
            <person name="Han M.-X."/>
            <person name="Xiao M."/>
            <person name="Li W.-J."/>
        </authorList>
    </citation>
    <scope>NUCLEOTIDE SEQUENCE [LARGE SCALE GENOMIC DNA]</scope>
    <source>
        <strain evidence="3">KCTC 52945</strain>
    </source>
</reference>
<feature type="transmembrane region" description="Helical" evidence="1">
    <location>
        <begin position="82"/>
        <end position="105"/>
    </location>
</feature>
<dbReference type="RefSeq" id="WP_111196885.1">
    <property type="nucleotide sequence ID" value="NZ_QKVK01000002.1"/>
</dbReference>
<keyword evidence="1" id="KW-0472">Membrane</keyword>
<dbReference type="Pfam" id="PF07332">
    <property type="entry name" value="Phage_holin_3_6"/>
    <property type="match status" value="1"/>
</dbReference>
<evidence type="ECO:0000313" key="3">
    <source>
        <dbReference type="Proteomes" id="UP000248795"/>
    </source>
</evidence>
<keyword evidence="3" id="KW-1185">Reference proteome</keyword>
<proteinExistence type="predicted"/>
<dbReference type="AlphaFoldDB" id="A0A2W2AWA8"/>
<dbReference type="EMBL" id="QKVK01000002">
    <property type="protein sequence ID" value="PZF78002.1"/>
    <property type="molecule type" value="Genomic_DNA"/>
</dbReference>
<dbReference type="Proteomes" id="UP000248795">
    <property type="component" value="Unassembled WGS sequence"/>
</dbReference>
<comment type="caution">
    <text evidence="2">The sequence shown here is derived from an EMBL/GenBank/DDBJ whole genome shotgun (WGS) entry which is preliminary data.</text>
</comment>
<keyword evidence="1" id="KW-0812">Transmembrane</keyword>
<accession>A0A2W2AWA8</accession>
<protein>
    <submittedName>
        <fullName evidence="2">Phage holin family protein</fullName>
    </submittedName>
</protein>
<keyword evidence="1" id="KW-1133">Transmembrane helix</keyword>
<evidence type="ECO:0000256" key="1">
    <source>
        <dbReference type="SAM" id="Phobius"/>
    </source>
</evidence>
<name>A0A2W2AWA8_9HYPH</name>
<gene>
    <name evidence="2" type="ORF">DK847_06140</name>
</gene>
<feature type="transmembrane region" description="Helical" evidence="1">
    <location>
        <begin position="54"/>
        <end position="76"/>
    </location>
</feature>